<dbReference type="OrthoDB" id="1093766at2759"/>
<comment type="caution">
    <text evidence="6">The sequence shown here is derived from an EMBL/GenBank/DDBJ whole genome shotgun (WGS) entry which is preliminary data.</text>
</comment>
<dbReference type="SMART" id="SM00360">
    <property type="entry name" value="RRM"/>
    <property type="match status" value="1"/>
</dbReference>
<dbReference type="InterPro" id="IPR000504">
    <property type="entry name" value="RRM_dom"/>
</dbReference>
<feature type="domain" description="DOG1" evidence="5">
    <location>
        <begin position="12"/>
        <end position="242"/>
    </location>
</feature>
<dbReference type="Pfam" id="PF00076">
    <property type="entry name" value="RRM_1"/>
    <property type="match status" value="1"/>
</dbReference>
<evidence type="ECO:0000256" key="1">
    <source>
        <dbReference type="ARBA" id="ARBA00022664"/>
    </source>
</evidence>
<dbReference type="GO" id="GO:0006397">
    <property type="term" value="P:mRNA processing"/>
    <property type="evidence" value="ECO:0007669"/>
    <property type="project" value="UniProtKB-KW"/>
</dbReference>
<dbReference type="InterPro" id="IPR025422">
    <property type="entry name" value="TGA_domain"/>
</dbReference>
<keyword evidence="7" id="KW-1185">Reference proteome</keyword>
<keyword evidence="2 3" id="KW-0694">RNA-binding</keyword>
<feature type="domain" description="RRM" evidence="4">
    <location>
        <begin position="286"/>
        <end position="363"/>
    </location>
</feature>
<dbReference type="InterPro" id="IPR035979">
    <property type="entry name" value="RBD_domain_sf"/>
</dbReference>
<dbReference type="GO" id="GO:0005829">
    <property type="term" value="C:cytosol"/>
    <property type="evidence" value="ECO:0007669"/>
    <property type="project" value="TreeGrafter"/>
</dbReference>
<evidence type="ECO:0000256" key="3">
    <source>
        <dbReference type="PROSITE-ProRule" id="PRU00176"/>
    </source>
</evidence>
<dbReference type="GO" id="GO:0006351">
    <property type="term" value="P:DNA-templated transcription"/>
    <property type="evidence" value="ECO:0007669"/>
    <property type="project" value="InterPro"/>
</dbReference>
<dbReference type="Gene3D" id="3.30.70.330">
    <property type="match status" value="1"/>
</dbReference>
<evidence type="ECO:0000259" key="5">
    <source>
        <dbReference type="PROSITE" id="PS51806"/>
    </source>
</evidence>
<evidence type="ECO:0000313" key="6">
    <source>
        <dbReference type="EMBL" id="KAG2238510.1"/>
    </source>
</evidence>
<reference evidence="6 7" key="1">
    <citation type="submission" date="2020-02" db="EMBL/GenBank/DDBJ databases">
        <authorList>
            <person name="Ma Q."/>
            <person name="Huang Y."/>
            <person name="Song X."/>
            <person name="Pei D."/>
        </authorList>
    </citation>
    <scope>NUCLEOTIDE SEQUENCE [LARGE SCALE GENOMIC DNA]</scope>
    <source>
        <strain evidence="6">Sxm20200214</strain>
        <tissue evidence="6">Leaf</tissue>
    </source>
</reference>
<dbReference type="InterPro" id="IPR012677">
    <property type="entry name" value="Nucleotide-bd_a/b_plait_sf"/>
</dbReference>
<dbReference type="PANTHER" id="PTHR47640:SF48">
    <property type="entry name" value="POLYADENYLATE-BINDING PROTEIN RBP45B"/>
    <property type="match status" value="1"/>
</dbReference>
<accession>A0A8X7NRX7</accession>
<organism evidence="6 7">
    <name type="scientific">Brassica carinata</name>
    <name type="common">Ethiopian mustard</name>
    <name type="synonym">Abyssinian cabbage</name>
    <dbReference type="NCBI Taxonomy" id="52824"/>
    <lineage>
        <taxon>Eukaryota</taxon>
        <taxon>Viridiplantae</taxon>
        <taxon>Streptophyta</taxon>
        <taxon>Embryophyta</taxon>
        <taxon>Tracheophyta</taxon>
        <taxon>Spermatophyta</taxon>
        <taxon>Magnoliopsida</taxon>
        <taxon>eudicotyledons</taxon>
        <taxon>Gunneridae</taxon>
        <taxon>Pentapetalae</taxon>
        <taxon>rosids</taxon>
        <taxon>malvids</taxon>
        <taxon>Brassicales</taxon>
        <taxon>Brassicaceae</taxon>
        <taxon>Brassiceae</taxon>
        <taxon>Brassica</taxon>
    </lineage>
</organism>
<proteinExistence type="predicted"/>
<evidence type="ECO:0008006" key="8">
    <source>
        <dbReference type="Google" id="ProtNLM"/>
    </source>
</evidence>
<dbReference type="AlphaFoldDB" id="A0A8X7NRX7"/>
<dbReference type="PROSITE" id="PS51806">
    <property type="entry name" value="DOG1"/>
    <property type="match status" value="1"/>
</dbReference>
<evidence type="ECO:0000259" key="4">
    <source>
        <dbReference type="PROSITE" id="PS50102"/>
    </source>
</evidence>
<sequence length="367" mass="42188">MAGDLFRRNRPFNQLDGFYTDWSRHLTERCLPTLRDFPTDAKNEAVLGDIHSYYDTLNHYANKNTILYFLLPSWRSNSLETPILLLGDINPRLFTSLVQSFIDDVGLSQDPIRTFSTLAAWEDLSLQLENTINGTVSRLLDETREAQDGFIRRFSDKWVSSFLPSQSGTVIMETATSVMTTEDCGAIMEELARIYCEANQLRKSTITDIAGLLNMNQRALFLESVCKLLAGFKHQDQAFQNSLFDNHLIRQPMMQQHDAPRQVYAHPRPFAPQRPPPPMNHHQQDHVIYVGNLAPEATDDLLLEQFSRRYHSARVAKICFDETSGSTYGFVSFADEREKWDAMKVMNRKFFLDREMHIGHAAKNSIN</sequence>
<dbReference type="PANTHER" id="PTHR47640">
    <property type="entry name" value="TRNA SELENOCYSTEINE 1-ASSOCIATED PROTEIN 1-RELATED-RELATED"/>
    <property type="match status" value="1"/>
</dbReference>
<evidence type="ECO:0000256" key="2">
    <source>
        <dbReference type="ARBA" id="ARBA00022884"/>
    </source>
</evidence>
<name>A0A8X7NRX7_BRACI</name>
<keyword evidence="1" id="KW-0507">mRNA processing</keyword>
<gene>
    <name evidence="6" type="ORF">Bca52824_092238</name>
</gene>
<dbReference type="EMBL" id="JAAMPC010001618">
    <property type="protein sequence ID" value="KAG2238510.1"/>
    <property type="molecule type" value="Genomic_DNA"/>
</dbReference>
<dbReference type="SUPFAM" id="SSF54928">
    <property type="entry name" value="RNA-binding domain, RBD"/>
    <property type="match status" value="1"/>
</dbReference>
<dbReference type="GO" id="GO:0043565">
    <property type="term" value="F:sequence-specific DNA binding"/>
    <property type="evidence" value="ECO:0007669"/>
    <property type="project" value="InterPro"/>
</dbReference>
<dbReference type="PROSITE" id="PS50102">
    <property type="entry name" value="RRM"/>
    <property type="match status" value="1"/>
</dbReference>
<dbReference type="GO" id="GO:0003729">
    <property type="term" value="F:mRNA binding"/>
    <property type="evidence" value="ECO:0007669"/>
    <property type="project" value="InterPro"/>
</dbReference>
<dbReference type="Proteomes" id="UP000886595">
    <property type="component" value="Unassembled WGS sequence"/>
</dbReference>
<protein>
    <recommendedName>
        <fullName evidence="8">RRM domain-containing protein</fullName>
    </recommendedName>
</protein>
<dbReference type="InterPro" id="IPR050825">
    <property type="entry name" value="RBM42_RBP45_47-like"/>
</dbReference>
<evidence type="ECO:0000313" key="7">
    <source>
        <dbReference type="Proteomes" id="UP000886595"/>
    </source>
</evidence>